<dbReference type="PANTHER" id="PTHR43639:SF1">
    <property type="entry name" value="SHORT-CHAIN DEHYDROGENASE_REDUCTASE FAMILY PROTEIN"/>
    <property type="match status" value="1"/>
</dbReference>
<organism evidence="4 5">
    <name type="scientific">Kordiimonas sediminis</name>
    <dbReference type="NCBI Taxonomy" id="1735581"/>
    <lineage>
        <taxon>Bacteria</taxon>
        <taxon>Pseudomonadati</taxon>
        <taxon>Pseudomonadota</taxon>
        <taxon>Alphaproteobacteria</taxon>
        <taxon>Kordiimonadales</taxon>
        <taxon>Kordiimonadaceae</taxon>
        <taxon>Kordiimonas</taxon>
    </lineage>
</organism>
<evidence type="ECO:0000313" key="4">
    <source>
        <dbReference type="EMBL" id="GHF23208.1"/>
    </source>
</evidence>
<evidence type="ECO:0000256" key="1">
    <source>
        <dbReference type="ARBA" id="ARBA00006484"/>
    </source>
</evidence>
<evidence type="ECO:0000313" key="5">
    <source>
        <dbReference type="Proteomes" id="UP000630923"/>
    </source>
</evidence>
<proteinExistence type="inferred from homology"/>
<dbReference type="Proteomes" id="UP000630923">
    <property type="component" value="Unassembled WGS sequence"/>
</dbReference>
<gene>
    <name evidence="4" type="ORF">GCM10017044_17070</name>
</gene>
<keyword evidence="5" id="KW-1185">Reference proteome</keyword>
<dbReference type="PANTHER" id="PTHR43639">
    <property type="entry name" value="OXIDOREDUCTASE, SHORT-CHAIN DEHYDROGENASE/REDUCTASE FAMILY (AFU_ORTHOLOGUE AFUA_5G02870)"/>
    <property type="match status" value="1"/>
</dbReference>
<reference evidence="4" key="2">
    <citation type="submission" date="2020-09" db="EMBL/GenBank/DDBJ databases">
        <authorList>
            <person name="Sun Q."/>
            <person name="Kim S."/>
        </authorList>
    </citation>
    <scope>NUCLEOTIDE SEQUENCE</scope>
    <source>
        <strain evidence="4">KCTC 42590</strain>
    </source>
</reference>
<dbReference type="EMBL" id="BNCI01000002">
    <property type="protein sequence ID" value="GHF23208.1"/>
    <property type="molecule type" value="Genomic_DNA"/>
</dbReference>
<dbReference type="GO" id="GO:0016491">
    <property type="term" value="F:oxidoreductase activity"/>
    <property type="evidence" value="ECO:0007669"/>
    <property type="project" value="UniProtKB-KW"/>
</dbReference>
<name>A0A919E815_9PROT</name>
<dbReference type="InterPro" id="IPR002347">
    <property type="entry name" value="SDR_fam"/>
</dbReference>
<keyword evidence="2" id="KW-0560">Oxidoreductase</keyword>
<comment type="similarity">
    <text evidence="1 3">Belongs to the short-chain dehydrogenases/reductases (SDR) family.</text>
</comment>
<accession>A0A919E815</accession>
<dbReference type="RefSeq" id="WP_191251972.1">
    <property type="nucleotide sequence ID" value="NZ_BNCI01000002.1"/>
</dbReference>
<dbReference type="Gene3D" id="3.40.50.720">
    <property type="entry name" value="NAD(P)-binding Rossmann-like Domain"/>
    <property type="match status" value="1"/>
</dbReference>
<dbReference type="Pfam" id="PF00106">
    <property type="entry name" value="adh_short"/>
    <property type="match status" value="1"/>
</dbReference>
<dbReference type="SUPFAM" id="SSF51735">
    <property type="entry name" value="NAD(P)-binding Rossmann-fold domains"/>
    <property type="match status" value="1"/>
</dbReference>
<dbReference type="PROSITE" id="PS00061">
    <property type="entry name" value="ADH_SHORT"/>
    <property type="match status" value="1"/>
</dbReference>
<dbReference type="PRINTS" id="PR00081">
    <property type="entry name" value="GDHRDH"/>
</dbReference>
<evidence type="ECO:0000256" key="3">
    <source>
        <dbReference type="RuleBase" id="RU000363"/>
    </source>
</evidence>
<dbReference type="PRINTS" id="PR00080">
    <property type="entry name" value="SDRFAMILY"/>
</dbReference>
<dbReference type="InterPro" id="IPR036291">
    <property type="entry name" value="NAD(P)-bd_dom_sf"/>
</dbReference>
<sequence length="253" mass="26955">MAGSVQKHTALVTGGARRIGKAIALDLAKHGHNVIVHYHGSSAEADAVVKAITSEGGRATSISADLADPNAVASLIEKATSLAGRPITALINNASLFGHDTIDTFTHESWTEHMTVNTYAPLALSQTFYKALPQDAKGAIINMIDQRVWKLTPDFMTYTVSKAALWTLTQTLAQALAPAIRVNAIGPGPVLPSIHQKSGEFEVESANVPLQKGPELAEICNTVRFLLETPSMTGQMIALDGGQHLNWQTPDIC</sequence>
<protein>
    <submittedName>
        <fullName evidence="4">Short chain dehydrogenase</fullName>
    </submittedName>
</protein>
<comment type="caution">
    <text evidence="4">The sequence shown here is derived from an EMBL/GenBank/DDBJ whole genome shotgun (WGS) entry which is preliminary data.</text>
</comment>
<evidence type="ECO:0000256" key="2">
    <source>
        <dbReference type="ARBA" id="ARBA00023002"/>
    </source>
</evidence>
<dbReference type="NCBIfam" id="NF006597">
    <property type="entry name" value="PRK09134.1"/>
    <property type="match status" value="1"/>
</dbReference>
<dbReference type="AlphaFoldDB" id="A0A919E815"/>
<reference evidence="4" key="1">
    <citation type="journal article" date="2014" name="Int. J. Syst. Evol. Microbiol.">
        <title>Complete genome sequence of Corynebacterium casei LMG S-19264T (=DSM 44701T), isolated from a smear-ripened cheese.</title>
        <authorList>
            <consortium name="US DOE Joint Genome Institute (JGI-PGF)"/>
            <person name="Walter F."/>
            <person name="Albersmeier A."/>
            <person name="Kalinowski J."/>
            <person name="Ruckert C."/>
        </authorList>
    </citation>
    <scope>NUCLEOTIDE SEQUENCE</scope>
    <source>
        <strain evidence="4">KCTC 42590</strain>
    </source>
</reference>
<dbReference type="InterPro" id="IPR020904">
    <property type="entry name" value="Sc_DH/Rdtase_CS"/>
</dbReference>